<evidence type="ECO:0000313" key="2">
    <source>
        <dbReference type="Proteomes" id="UP000317178"/>
    </source>
</evidence>
<proteinExistence type="predicted"/>
<dbReference type="AlphaFoldDB" id="A0A518CTX2"/>
<name>A0A518CTX2_9PLAN</name>
<keyword evidence="2" id="KW-1185">Reference proteome</keyword>
<sequence length="143" mass="16130">MPVLNSLGPFQFYRFHSTASEFGSPEKLHAHKEFIQVPGFNGTATRLLGIKGKPFEMVSEVDCGSLGQAAELYGLYTQLEAQGTQSLVWRNIDYSYFNVRYEVIEVLNPDIQPLRNKVGGLLGGQSHCYYLRSMWRLVPIAIN</sequence>
<protein>
    <submittedName>
        <fullName evidence="1">Uncharacterized protein</fullName>
    </submittedName>
</protein>
<dbReference type="EMBL" id="CP036281">
    <property type="protein sequence ID" value="QDU82683.1"/>
    <property type="molecule type" value="Genomic_DNA"/>
</dbReference>
<accession>A0A518CTX2</accession>
<dbReference type="KEGG" id="plon:Pla110_44440"/>
<gene>
    <name evidence="1" type="ORF">Pla110_44440</name>
</gene>
<reference evidence="1 2" key="1">
    <citation type="submission" date="2019-02" db="EMBL/GenBank/DDBJ databases">
        <title>Deep-cultivation of Planctomycetes and their phenomic and genomic characterization uncovers novel biology.</title>
        <authorList>
            <person name="Wiegand S."/>
            <person name="Jogler M."/>
            <person name="Boedeker C."/>
            <person name="Pinto D."/>
            <person name="Vollmers J."/>
            <person name="Rivas-Marin E."/>
            <person name="Kohn T."/>
            <person name="Peeters S.H."/>
            <person name="Heuer A."/>
            <person name="Rast P."/>
            <person name="Oberbeckmann S."/>
            <person name="Bunk B."/>
            <person name="Jeske O."/>
            <person name="Meyerdierks A."/>
            <person name="Storesund J.E."/>
            <person name="Kallscheuer N."/>
            <person name="Luecker S."/>
            <person name="Lage O.M."/>
            <person name="Pohl T."/>
            <person name="Merkel B.J."/>
            <person name="Hornburger P."/>
            <person name="Mueller R.-W."/>
            <person name="Bruemmer F."/>
            <person name="Labrenz M."/>
            <person name="Spormann A.M."/>
            <person name="Op den Camp H."/>
            <person name="Overmann J."/>
            <person name="Amann R."/>
            <person name="Jetten M.S.M."/>
            <person name="Mascher T."/>
            <person name="Medema M.H."/>
            <person name="Devos D.P."/>
            <person name="Kaster A.-K."/>
            <person name="Ovreas L."/>
            <person name="Rohde M."/>
            <person name="Galperin M.Y."/>
            <person name="Jogler C."/>
        </authorList>
    </citation>
    <scope>NUCLEOTIDE SEQUENCE [LARGE SCALE GENOMIC DNA]</scope>
    <source>
        <strain evidence="1 2">Pla110</strain>
    </source>
</reference>
<organism evidence="1 2">
    <name type="scientific">Polystyrenella longa</name>
    <dbReference type="NCBI Taxonomy" id="2528007"/>
    <lineage>
        <taxon>Bacteria</taxon>
        <taxon>Pseudomonadati</taxon>
        <taxon>Planctomycetota</taxon>
        <taxon>Planctomycetia</taxon>
        <taxon>Planctomycetales</taxon>
        <taxon>Planctomycetaceae</taxon>
        <taxon>Polystyrenella</taxon>
    </lineage>
</organism>
<dbReference type="Proteomes" id="UP000317178">
    <property type="component" value="Chromosome"/>
</dbReference>
<evidence type="ECO:0000313" key="1">
    <source>
        <dbReference type="EMBL" id="QDU82683.1"/>
    </source>
</evidence>
<dbReference type="RefSeq" id="WP_197440377.1">
    <property type="nucleotide sequence ID" value="NZ_CP036281.1"/>
</dbReference>